<dbReference type="EMBL" id="JALP01000031">
    <property type="protein sequence ID" value="THG91988.1"/>
    <property type="molecule type" value="Genomic_DNA"/>
</dbReference>
<sequence>MGYELQELEFPNEVKDDIDLSKVYTKEYEKGFKKRSEEEQKKHQDLGYESGYELVEQTSVEIDDRFIEFFNEGYIEGFETIKGETLELGYLLAFQLMSYEPPADVVHESLLEWYEEGYGSNDIAAEIKTTAYDNGYENKDYYIPEGFKVNEDAIALYDGLFYEGQEVKKEEDRERLLLFGGIGAGVLGVAGGGYYLRRRKN</sequence>
<evidence type="ECO:0000313" key="4">
    <source>
        <dbReference type="Proteomes" id="UP000002754"/>
    </source>
</evidence>
<protein>
    <submittedName>
        <fullName evidence="2">Uncharacterized protein</fullName>
    </submittedName>
</protein>
<evidence type="ECO:0000313" key="2">
    <source>
        <dbReference type="EMBL" id="KGA96628.1"/>
    </source>
</evidence>
<gene>
    <name evidence="3" type="ORF">AJ85_21620</name>
    <name evidence="2" type="ORF">BALCAV_0215005</name>
</gene>
<dbReference type="Proteomes" id="UP000002754">
    <property type="component" value="Unassembled WGS sequence"/>
</dbReference>
<reference evidence="2 4" key="1">
    <citation type="journal article" date="2014" name="Genome Announc.">
        <title>Draft Genome Sequence of Bacillus alcalophilus AV1934, a Classic Alkaliphile Isolated from Human Feces in 1934.</title>
        <authorList>
            <person name="Attie O."/>
            <person name="Jayaprakash A."/>
            <person name="Shah H."/>
            <person name="Paulsen I.T."/>
            <person name="Morino M."/>
            <person name="Takahashi Y."/>
            <person name="Narumi I."/>
            <person name="Sachidanandam R."/>
            <person name="Satoh K."/>
            <person name="Ito M."/>
            <person name="Krulwich T.A."/>
        </authorList>
    </citation>
    <scope>NUCLEOTIDE SEQUENCE [LARGE SCALE GENOMIC DNA]</scope>
    <source>
        <strain evidence="2 4">AV1934</strain>
    </source>
</reference>
<comment type="caution">
    <text evidence="2">The sequence shown here is derived from an EMBL/GenBank/DDBJ whole genome shotgun (WGS) entry which is preliminary data.</text>
</comment>
<name>A0A094WL10_ALKAL</name>
<keyword evidence="1" id="KW-0812">Transmembrane</keyword>
<accession>A0A094WL10</accession>
<organism evidence="2 4">
    <name type="scientific">Alkalihalobacillus alcalophilus ATCC 27647 = CGMCC 1.3604</name>
    <dbReference type="NCBI Taxonomy" id="1218173"/>
    <lineage>
        <taxon>Bacteria</taxon>
        <taxon>Bacillati</taxon>
        <taxon>Bacillota</taxon>
        <taxon>Bacilli</taxon>
        <taxon>Bacillales</taxon>
        <taxon>Bacillaceae</taxon>
        <taxon>Alkalihalobacillus</taxon>
    </lineage>
</organism>
<keyword evidence="4" id="KW-1185">Reference proteome</keyword>
<evidence type="ECO:0000313" key="5">
    <source>
        <dbReference type="Proteomes" id="UP000297014"/>
    </source>
</evidence>
<feature type="transmembrane region" description="Helical" evidence="1">
    <location>
        <begin position="176"/>
        <end position="196"/>
    </location>
</feature>
<evidence type="ECO:0000313" key="3">
    <source>
        <dbReference type="EMBL" id="THG91988.1"/>
    </source>
</evidence>
<dbReference type="Proteomes" id="UP000297014">
    <property type="component" value="Unassembled WGS sequence"/>
</dbReference>
<keyword evidence="1" id="KW-1133">Transmembrane helix</keyword>
<dbReference type="AlphaFoldDB" id="A0A094WL10"/>
<dbReference type="RefSeq" id="WP_003320765.1">
    <property type="nucleotide sequence ID" value="NZ_ALPT02000052.1"/>
</dbReference>
<dbReference type="EMBL" id="ALPT02000052">
    <property type="protein sequence ID" value="KGA96628.1"/>
    <property type="molecule type" value="Genomic_DNA"/>
</dbReference>
<proteinExistence type="predicted"/>
<keyword evidence="1" id="KW-0472">Membrane</keyword>
<dbReference type="OrthoDB" id="1656058at2"/>
<reference evidence="3 5" key="2">
    <citation type="submission" date="2014-01" db="EMBL/GenBank/DDBJ databases">
        <title>Draft genome sequencing of Bacillus alcalophilus CGMCC 1.3604.</title>
        <authorList>
            <person name="Yang J."/>
            <person name="Diao L."/>
            <person name="Yang S."/>
        </authorList>
    </citation>
    <scope>NUCLEOTIDE SEQUENCE [LARGE SCALE GENOMIC DNA]</scope>
    <source>
        <strain evidence="3 5">CGMCC 1.3604</strain>
    </source>
</reference>
<evidence type="ECO:0000256" key="1">
    <source>
        <dbReference type="SAM" id="Phobius"/>
    </source>
</evidence>